<evidence type="ECO:0000313" key="1">
    <source>
        <dbReference type="EMBL" id="AES60800.1"/>
    </source>
</evidence>
<reference evidence="1 3" key="2">
    <citation type="journal article" date="2014" name="BMC Genomics">
        <title>An improved genome release (version Mt4.0) for the model legume Medicago truncatula.</title>
        <authorList>
            <person name="Tang H."/>
            <person name="Krishnakumar V."/>
            <person name="Bidwell S."/>
            <person name="Rosen B."/>
            <person name="Chan A."/>
            <person name="Zhou S."/>
            <person name="Gentzbittel L."/>
            <person name="Childs K.L."/>
            <person name="Yandell M."/>
            <person name="Gundlach H."/>
            <person name="Mayer K.F."/>
            <person name="Schwartz D.C."/>
            <person name="Town C.D."/>
        </authorList>
    </citation>
    <scope>GENOME REANNOTATION</scope>
    <source>
        <strain evidence="2 3">cv. Jemalong A17</strain>
    </source>
</reference>
<reference evidence="1 3" key="1">
    <citation type="journal article" date="2011" name="Nature">
        <title>The Medicago genome provides insight into the evolution of rhizobial symbioses.</title>
        <authorList>
            <person name="Young N.D."/>
            <person name="Debelle F."/>
            <person name="Oldroyd G.E."/>
            <person name="Geurts R."/>
            <person name="Cannon S.B."/>
            <person name="Udvardi M.K."/>
            <person name="Benedito V.A."/>
            <person name="Mayer K.F."/>
            <person name="Gouzy J."/>
            <person name="Schoof H."/>
            <person name="Van de Peer Y."/>
            <person name="Proost S."/>
            <person name="Cook D.R."/>
            <person name="Meyers B.C."/>
            <person name="Spannagl M."/>
            <person name="Cheung F."/>
            <person name="De Mita S."/>
            <person name="Krishnakumar V."/>
            <person name="Gundlach H."/>
            <person name="Zhou S."/>
            <person name="Mudge J."/>
            <person name="Bharti A.K."/>
            <person name="Murray J.D."/>
            <person name="Naoumkina M.A."/>
            <person name="Rosen B."/>
            <person name="Silverstein K.A."/>
            <person name="Tang H."/>
            <person name="Rombauts S."/>
            <person name="Zhao P.X."/>
            <person name="Zhou P."/>
            <person name="Barbe V."/>
            <person name="Bardou P."/>
            <person name="Bechner M."/>
            <person name="Bellec A."/>
            <person name="Berger A."/>
            <person name="Berges H."/>
            <person name="Bidwell S."/>
            <person name="Bisseling T."/>
            <person name="Choisne N."/>
            <person name="Couloux A."/>
            <person name="Denny R."/>
            <person name="Deshpande S."/>
            <person name="Dai X."/>
            <person name="Doyle J.J."/>
            <person name="Dudez A.M."/>
            <person name="Farmer A.D."/>
            <person name="Fouteau S."/>
            <person name="Franken C."/>
            <person name="Gibelin C."/>
            <person name="Gish J."/>
            <person name="Goldstein S."/>
            <person name="Gonzalez A.J."/>
            <person name="Green P.J."/>
            <person name="Hallab A."/>
            <person name="Hartog M."/>
            <person name="Hua A."/>
            <person name="Humphray S.J."/>
            <person name="Jeong D.H."/>
            <person name="Jing Y."/>
            <person name="Jocker A."/>
            <person name="Kenton S.M."/>
            <person name="Kim D.J."/>
            <person name="Klee K."/>
            <person name="Lai H."/>
            <person name="Lang C."/>
            <person name="Lin S."/>
            <person name="Macmil S.L."/>
            <person name="Magdelenat G."/>
            <person name="Matthews L."/>
            <person name="McCorrison J."/>
            <person name="Monaghan E.L."/>
            <person name="Mun J.H."/>
            <person name="Najar F.Z."/>
            <person name="Nicholson C."/>
            <person name="Noirot C."/>
            <person name="O'Bleness M."/>
            <person name="Paule C.R."/>
            <person name="Poulain J."/>
            <person name="Prion F."/>
            <person name="Qin B."/>
            <person name="Qu C."/>
            <person name="Retzel E.F."/>
            <person name="Riddle C."/>
            <person name="Sallet E."/>
            <person name="Samain S."/>
            <person name="Samson N."/>
            <person name="Sanders I."/>
            <person name="Saurat O."/>
            <person name="Scarpelli C."/>
            <person name="Schiex T."/>
            <person name="Segurens B."/>
            <person name="Severin A.J."/>
            <person name="Sherrier D.J."/>
            <person name="Shi R."/>
            <person name="Sims S."/>
            <person name="Singer S.R."/>
            <person name="Sinharoy S."/>
            <person name="Sterck L."/>
            <person name="Viollet A."/>
            <person name="Wang B.B."/>
            <person name="Wang K."/>
            <person name="Wang M."/>
            <person name="Wang X."/>
            <person name="Warfsmann J."/>
            <person name="Weissenbach J."/>
            <person name="White D.D."/>
            <person name="White J.D."/>
            <person name="Wiley G.B."/>
            <person name="Wincker P."/>
            <person name="Xing Y."/>
            <person name="Yang L."/>
            <person name="Yao Z."/>
            <person name="Ying F."/>
            <person name="Zhai J."/>
            <person name="Zhou L."/>
            <person name="Zuber A."/>
            <person name="Denarie J."/>
            <person name="Dixon R.A."/>
            <person name="May G.D."/>
            <person name="Schwartz D.C."/>
            <person name="Rogers J."/>
            <person name="Quetier F."/>
            <person name="Town C.D."/>
            <person name="Roe B.A."/>
        </authorList>
    </citation>
    <scope>NUCLEOTIDE SEQUENCE [LARGE SCALE GENOMIC DNA]</scope>
    <source>
        <strain evidence="1">A17</strain>
        <strain evidence="2 3">cv. Jemalong A17</strain>
    </source>
</reference>
<name>G7ICP2_MEDTR</name>
<sequence length="176" mass="20678">MELKLEDHLLADRLTYKDKKIVVDLTKSLVEFEHILMNLNDSQKDNLTNIKVEKSEMQQLLKCMEDNKYVYKCRSKYDSTIDQYIYWAHPKSIKLFNTFSTVLIIDSTPSELCMQYPKVIVTDKDITLMNDVESNEVIPILMDSEDEEEEEFEEDEYKEISLDTGVITILGYQVII</sequence>
<organism evidence="1 3">
    <name type="scientific">Medicago truncatula</name>
    <name type="common">Barrel medic</name>
    <name type="synonym">Medicago tribuloides</name>
    <dbReference type="NCBI Taxonomy" id="3880"/>
    <lineage>
        <taxon>Eukaryota</taxon>
        <taxon>Viridiplantae</taxon>
        <taxon>Streptophyta</taxon>
        <taxon>Embryophyta</taxon>
        <taxon>Tracheophyta</taxon>
        <taxon>Spermatophyta</taxon>
        <taxon>Magnoliopsida</taxon>
        <taxon>eudicotyledons</taxon>
        <taxon>Gunneridae</taxon>
        <taxon>Pentapetalae</taxon>
        <taxon>rosids</taxon>
        <taxon>fabids</taxon>
        <taxon>Fabales</taxon>
        <taxon>Fabaceae</taxon>
        <taxon>Papilionoideae</taxon>
        <taxon>50 kb inversion clade</taxon>
        <taxon>NPAAA clade</taxon>
        <taxon>Hologalegina</taxon>
        <taxon>IRL clade</taxon>
        <taxon>Trifolieae</taxon>
        <taxon>Medicago</taxon>
    </lineage>
</organism>
<evidence type="ECO:0000313" key="2">
    <source>
        <dbReference type="EnsemblPlants" id="AES60800"/>
    </source>
</evidence>
<accession>G7ICP2</accession>
<reference evidence="2" key="3">
    <citation type="submission" date="2015-04" db="UniProtKB">
        <authorList>
            <consortium name="EnsemblPlants"/>
        </authorList>
    </citation>
    <scope>IDENTIFICATION</scope>
    <source>
        <strain evidence="2">cv. Jemalong A17</strain>
    </source>
</reference>
<dbReference type="Proteomes" id="UP000002051">
    <property type="component" value="Unassembled WGS sequence"/>
</dbReference>
<keyword evidence="3" id="KW-1185">Reference proteome</keyword>
<dbReference type="HOGENOM" id="CLU_1527425_0_0_1"/>
<dbReference type="PaxDb" id="3880-AES60800"/>
<evidence type="ECO:0000313" key="3">
    <source>
        <dbReference type="Proteomes" id="UP000002051"/>
    </source>
</evidence>
<dbReference type="AlphaFoldDB" id="G7ICP2"/>
<dbReference type="EnsemblPlants" id="AES60800">
    <property type="protein sequence ID" value="AES60800"/>
    <property type="gene ID" value="MTR_1g071020"/>
</dbReference>
<proteinExistence type="predicted"/>
<dbReference type="EMBL" id="CM001217">
    <property type="protein sequence ID" value="AES60800.1"/>
    <property type="molecule type" value="Genomic_DNA"/>
</dbReference>
<gene>
    <name evidence="1" type="ordered locus">MTR_1g071020</name>
</gene>
<protein>
    <submittedName>
        <fullName evidence="1 2">Uncharacterized protein</fullName>
    </submittedName>
</protein>